<dbReference type="EMBL" id="JACHDP010000001">
    <property type="protein sequence ID" value="MBB5478385.1"/>
    <property type="molecule type" value="Genomic_DNA"/>
</dbReference>
<evidence type="ECO:0000313" key="1">
    <source>
        <dbReference type="EMBL" id="MBB5478385.1"/>
    </source>
</evidence>
<keyword evidence="2" id="KW-1185">Reference proteome</keyword>
<organism evidence="1 2">
    <name type="scientific">Micromonospora parathelypteridis</name>
    <dbReference type="NCBI Taxonomy" id="1839617"/>
    <lineage>
        <taxon>Bacteria</taxon>
        <taxon>Bacillati</taxon>
        <taxon>Actinomycetota</taxon>
        <taxon>Actinomycetes</taxon>
        <taxon>Micromonosporales</taxon>
        <taxon>Micromonosporaceae</taxon>
        <taxon>Micromonospora</taxon>
    </lineage>
</organism>
<gene>
    <name evidence="1" type="ORF">HNR20_002890</name>
</gene>
<proteinExistence type="predicted"/>
<sequence length="320" mass="35128">MRYYDDFLADRDWLAEGLSWAVVQPASAEATVDGVIKRLRARRVEPGDKHAGELADLAQIGPDVVVFQDNGCALSRPEVLRWLSDGTRVHTVDWTINGNGGVTYAVYGKVLARMDMNDPDRRHGDDPSAFADDLDDVRAALGTEYVRSAVMAFVERRTGVRLPAEWMSDEGADTEAGPWVTVSLGAFPSDPRPPSNFGHYEPDLDARLRAAPETVRRAALTLALRAVTTRFRFSDEELARQAVEAVERGLTLDQETRSRIAYLKAHGDDVHACSSAVHALHTAIGSGVDAVDAVGAARHAIVDEWPAVRRDLYRLVRETG</sequence>
<evidence type="ECO:0000313" key="2">
    <source>
        <dbReference type="Proteomes" id="UP000586947"/>
    </source>
</evidence>
<dbReference type="AlphaFoldDB" id="A0A840VNZ1"/>
<accession>A0A840VNZ1</accession>
<protein>
    <submittedName>
        <fullName evidence="1">Uncharacterized protein</fullName>
    </submittedName>
</protein>
<dbReference type="InterPro" id="IPR045592">
    <property type="entry name" value="DUF6461"/>
</dbReference>
<dbReference type="RefSeq" id="WP_184180241.1">
    <property type="nucleotide sequence ID" value="NZ_JACHDP010000001.1"/>
</dbReference>
<comment type="caution">
    <text evidence="1">The sequence shown here is derived from an EMBL/GenBank/DDBJ whole genome shotgun (WGS) entry which is preliminary data.</text>
</comment>
<dbReference type="Proteomes" id="UP000586947">
    <property type="component" value="Unassembled WGS sequence"/>
</dbReference>
<reference evidence="1 2" key="1">
    <citation type="submission" date="2020-08" db="EMBL/GenBank/DDBJ databases">
        <title>Sequencing the genomes of 1000 actinobacteria strains.</title>
        <authorList>
            <person name="Klenk H.-P."/>
        </authorList>
    </citation>
    <scope>NUCLEOTIDE SEQUENCE [LARGE SCALE GENOMIC DNA]</scope>
    <source>
        <strain evidence="1 2">DSM 103125</strain>
    </source>
</reference>
<dbReference type="Pfam" id="PF20062">
    <property type="entry name" value="DUF6461"/>
    <property type="match status" value="1"/>
</dbReference>
<name>A0A840VNZ1_9ACTN</name>